<evidence type="ECO:0000313" key="4">
    <source>
        <dbReference type="Proteomes" id="UP001652628"/>
    </source>
</evidence>
<dbReference type="GO" id="GO:0005549">
    <property type="term" value="F:odorant binding"/>
    <property type="evidence" value="ECO:0007669"/>
    <property type="project" value="InterPro"/>
</dbReference>
<dbReference type="Proteomes" id="UP001652628">
    <property type="component" value="Chromosome 3"/>
</dbReference>
<dbReference type="GeneID" id="108013511"/>
<keyword evidence="1 3" id="KW-0732">Signal</keyword>
<sequence length="148" mass="16626">MGPWHLGILLAALIIYDLVPANQGQDINPMIIRQVKKLRTRCLNQTGASVEIMDHSVKNRMLPNDPLVKCFLHCMFDMFGLIDSQNIMHLEALVEVLPEELHNTIIELVGACGTKKGKDGCETAYETVKCYIDVNGKFIWKQMVSLLG</sequence>
<dbReference type="PANTHER" id="PTHR11857:SF4">
    <property type="entry name" value="GENERAL ODORANT-BINDING PROTEIN 69A"/>
    <property type="match status" value="1"/>
</dbReference>
<dbReference type="AlphaFoldDB" id="A0AB39ZGK5"/>
<reference evidence="5" key="1">
    <citation type="submission" date="2025-08" db="UniProtKB">
        <authorList>
            <consortium name="RefSeq"/>
        </authorList>
    </citation>
    <scope>IDENTIFICATION</scope>
</reference>
<dbReference type="InterPro" id="IPR036728">
    <property type="entry name" value="PBP_GOBP_sf"/>
</dbReference>
<dbReference type="SUPFAM" id="SSF47565">
    <property type="entry name" value="Insect pheromone/odorant-binding proteins"/>
    <property type="match status" value="1"/>
</dbReference>
<evidence type="ECO:0000256" key="3">
    <source>
        <dbReference type="SAM" id="SignalP"/>
    </source>
</evidence>
<keyword evidence="2" id="KW-1015">Disulfide bond</keyword>
<dbReference type="PANTHER" id="PTHR11857">
    <property type="entry name" value="ODORANT BINDING PROTEIN-RELATED"/>
    <property type="match status" value="1"/>
</dbReference>
<accession>A0AB39ZGK5</accession>
<organism evidence="4 5">
    <name type="scientific">Drosophila suzukii</name>
    <name type="common">Spotted-wing drosophila fruit fly</name>
    <dbReference type="NCBI Taxonomy" id="28584"/>
    <lineage>
        <taxon>Eukaryota</taxon>
        <taxon>Metazoa</taxon>
        <taxon>Ecdysozoa</taxon>
        <taxon>Arthropoda</taxon>
        <taxon>Hexapoda</taxon>
        <taxon>Insecta</taxon>
        <taxon>Pterygota</taxon>
        <taxon>Neoptera</taxon>
        <taxon>Endopterygota</taxon>
        <taxon>Diptera</taxon>
        <taxon>Brachycera</taxon>
        <taxon>Muscomorpha</taxon>
        <taxon>Ephydroidea</taxon>
        <taxon>Drosophilidae</taxon>
        <taxon>Drosophila</taxon>
        <taxon>Sophophora</taxon>
    </lineage>
</organism>
<dbReference type="GO" id="GO:0005615">
    <property type="term" value="C:extracellular space"/>
    <property type="evidence" value="ECO:0007669"/>
    <property type="project" value="TreeGrafter"/>
</dbReference>
<dbReference type="RefSeq" id="XP_016934887.3">
    <property type="nucleotide sequence ID" value="XM_017079398.4"/>
</dbReference>
<proteinExistence type="predicted"/>
<evidence type="ECO:0000256" key="2">
    <source>
        <dbReference type="ARBA" id="ARBA00023157"/>
    </source>
</evidence>
<evidence type="ECO:0000313" key="5">
    <source>
        <dbReference type="RefSeq" id="XP_016934887.3"/>
    </source>
</evidence>
<dbReference type="Gene3D" id="1.10.238.20">
    <property type="entry name" value="Pheromone/general odorant binding protein domain"/>
    <property type="match status" value="1"/>
</dbReference>
<dbReference type="Pfam" id="PF01395">
    <property type="entry name" value="PBP_GOBP"/>
    <property type="match status" value="1"/>
</dbReference>
<name>A0AB39ZGK5_DROSZ</name>
<evidence type="ECO:0000256" key="1">
    <source>
        <dbReference type="ARBA" id="ARBA00022729"/>
    </source>
</evidence>
<protein>
    <submittedName>
        <fullName evidence="5">General odorant-binding protein 69a isoform X1</fullName>
    </submittedName>
</protein>
<dbReference type="GO" id="GO:0007608">
    <property type="term" value="P:sensory perception of smell"/>
    <property type="evidence" value="ECO:0007669"/>
    <property type="project" value="TreeGrafter"/>
</dbReference>
<feature type="chain" id="PRO_5045625703" evidence="3">
    <location>
        <begin position="25"/>
        <end position="148"/>
    </location>
</feature>
<gene>
    <name evidence="5" type="primary">Obp69a</name>
</gene>
<dbReference type="InterPro" id="IPR006170">
    <property type="entry name" value="PBP/GOBP"/>
</dbReference>
<dbReference type="SMART" id="SM00708">
    <property type="entry name" value="PhBP"/>
    <property type="match status" value="1"/>
</dbReference>
<dbReference type="CDD" id="cd23992">
    <property type="entry name" value="PBP_GOBP"/>
    <property type="match status" value="1"/>
</dbReference>
<keyword evidence="4" id="KW-1185">Reference proteome</keyword>
<feature type="signal peptide" evidence="3">
    <location>
        <begin position="1"/>
        <end position="24"/>
    </location>
</feature>